<dbReference type="STRING" id="1801672.A2896_01265"/>
<dbReference type="InterPro" id="IPR027417">
    <property type="entry name" value="P-loop_NTPase"/>
</dbReference>
<dbReference type="Gene3D" id="3.30.300.160">
    <property type="entry name" value="Type II secretion system, protein E, N-terminal domain"/>
    <property type="match status" value="1"/>
</dbReference>
<dbReference type="InterPro" id="IPR001482">
    <property type="entry name" value="T2SS/T4SS_dom"/>
</dbReference>
<evidence type="ECO:0000313" key="6">
    <source>
        <dbReference type="Proteomes" id="UP000178647"/>
    </source>
</evidence>
<evidence type="ECO:0000256" key="2">
    <source>
        <dbReference type="ARBA" id="ARBA00022741"/>
    </source>
</evidence>
<dbReference type="Proteomes" id="UP000178647">
    <property type="component" value="Unassembled WGS sequence"/>
</dbReference>
<reference evidence="5 6" key="1">
    <citation type="journal article" date="2016" name="Nat. Commun.">
        <title>Thousands of microbial genomes shed light on interconnected biogeochemical processes in an aquifer system.</title>
        <authorList>
            <person name="Anantharaman K."/>
            <person name="Brown C.T."/>
            <person name="Hug L.A."/>
            <person name="Sharon I."/>
            <person name="Castelle C.J."/>
            <person name="Probst A.J."/>
            <person name="Thomas B.C."/>
            <person name="Singh A."/>
            <person name="Wilkins M.J."/>
            <person name="Karaoz U."/>
            <person name="Brodie E.L."/>
            <person name="Williams K.H."/>
            <person name="Hubbard S.S."/>
            <person name="Banfield J.F."/>
        </authorList>
    </citation>
    <scope>NUCLEOTIDE SEQUENCE [LARGE SCALE GENOMIC DNA]</scope>
</reference>
<dbReference type="GO" id="GO:0005524">
    <property type="term" value="F:ATP binding"/>
    <property type="evidence" value="ECO:0007669"/>
    <property type="project" value="UniProtKB-KW"/>
</dbReference>
<evidence type="ECO:0000259" key="4">
    <source>
        <dbReference type="PROSITE" id="PS00662"/>
    </source>
</evidence>
<dbReference type="PROSITE" id="PS00662">
    <property type="entry name" value="T2SP_E"/>
    <property type="match status" value="1"/>
</dbReference>
<sequence length="583" mass="64808">MSLIEHLIEKGIIDKKQAASLEYDIKISGKKGEEIILEKGLVGEDVLFGLKSEELNIPLKKIIPEEVPLEILELIPQESAKYYQMIPLSKKEKMLEVGMVYPEDLKAQEALQFLSRQGKFNYKIVLITLTTFNGLLKQYRTLKKEVTVALEELETELKTETVGVPALKEGMAEEAPITKVVAVILRQAVEGKASDIHIEPGRKELKIRFRMDGILHVSLLLPLKIHPAVVARIKILSNLKIDETRLPQDGRFSTRVGDKSIDFRVSTFPTTLGEKVVMRVLDPTEGVKNFDKLGLEKRNLTVVEKAAYKPFGLILATGPTGSGKTTTLYAILNLLNEEGVNIITLEDPVEYFVEGISQSQVHPEIGYTFANGLRHILRQDPDIIMVGEIRDEETATLATHAALTGHIVLATLHTTNALGVIPRLIDLGVAPFLIPSSLSIAMAQRLVRTLCPDCKKKIAPDPKTRDMILKEIDDLPPVIKKDVKIPKPLEIYEAQGCKQCKNTGYSGRVALYEILEMTNQLAEIILKEPTESKIQEEAHRQGMITMKQDGILKVLTGLTSMEEVLSAAEDKESNGAINKNVLE</sequence>
<evidence type="ECO:0000256" key="1">
    <source>
        <dbReference type="ARBA" id="ARBA00006611"/>
    </source>
</evidence>
<dbReference type="Gene3D" id="3.30.450.90">
    <property type="match status" value="1"/>
</dbReference>
<dbReference type="AlphaFoldDB" id="A0A1G2EGR4"/>
<protein>
    <recommendedName>
        <fullName evidence="4">Bacterial type II secretion system protein E domain-containing protein</fullName>
    </recommendedName>
</protein>
<evidence type="ECO:0000313" key="5">
    <source>
        <dbReference type="EMBL" id="OGZ24418.1"/>
    </source>
</evidence>
<dbReference type="Pfam" id="PF00437">
    <property type="entry name" value="T2SSE"/>
    <property type="match status" value="1"/>
</dbReference>
<keyword evidence="3" id="KW-0067">ATP-binding</keyword>
<dbReference type="EMBL" id="MHMH01000011">
    <property type="protein sequence ID" value="OGZ24418.1"/>
    <property type="molecule type" value="Genomic_DNA"/>
</dbReference>
<dbReference type="CDD" id="cd01129">
    <property type="entry name" value="PulE-GspE-like"/>
    <property type="match status" value="1"/>
</dbReference>
<dbReference type="SMART" id="SM00382">
    <property type="entry name" value="AAA"/>
    <property type="match status" value="1"/>
</dbReference>
<dbReference type="SUPFAM" id="SSF52540">
    <property type="entry name" value="P-loop containing nucleoside triphosphate hydrolases"/>
    <property type="match status" value="1"/>
</dbReference>
<evidence type="ECO:0000256" key="3">
    <source>
        <dbReference type="ARBA" id="ARBA00022840"/>
    </source>
</evidence>
<proteinExistence type="inferred from homology"/>
<gene>
    <name evidence="5" type="ORF">A2896_01265</name>
</gene>
<dbReference type="InterPro" id="IPR037257">
    <property type="entry name" value="T2SS_E_N_sf"/>
</dbReference>
<name>A0A1G2EGR4_9BACT</name>
<dbReference type="InterPro" id="IPR003593">
    <property type="entry name" value="AAA+_ATPase"/>
</dbReference>
<accession>A0A1G2EGR4</accession>
<dbReference type="PANTHER" id="PTHR30258">
    <property type="entry name" value="TYPE II SECRETION SYSTEM PROTEIN GSPE-RELATED"/>
    <property type="match status" value="1"/>
</dbReference>
<dbReference type="PANTHER" id="PTHR30258:SF3">
    <property type="entry name" value="SLL1921 PROTEIN"/>
    <property type="match status" value="1"/>
</dbReference>
<keyword evidence="2" id="KW-0547">Nucleotide-binding</keyword>
<dbReference type="Pfam" id="PF05157">
    <property type="entry name" value="MshEN"/>
    <property type="match status" value="1"/>
</dbReference>
<dbReference type="InterPro" id="IPR007831">
    <property type="entry name" value="T2SS_GspE_N"/>
</dbReference>
<dbReference type="GO" id="GO:0005886">
    <property type="term" value="C:plasma membrane"/>
    <property type="evidence" value="ECO:0007669"/>
    <property type="project" value="TreeGrafter"/>
</dbReference>
<dbReference type="SUPFAM" id="SSF160246">
    <property type="entry name" value="EspE N-terminal domain-like"/>
    <property type="match status" value="1"/>
</dbReference>
<dbReference type="Gene3D" id="3.40.50.300">
    <property type="entry name" value="P-loop containing nucleotide triphosphate hydrolases"/>
    <property type="match status" value="1"/>
</dbReference>
<dbReference type="FunFam" id="3.40.50.300:FF:000398">
    <property type="entry name" value="Type IV pilus assembly ATPase PilB"/>
    <property type="match status" value="1"/>
</dbReference>
<comment type="similarity">
    <text evidence="1">Belongs to the GSP E family.</text>
</comment>
<dbReference type="GO" id="GO:0016887">
    <property type="term" value="F:ATP hydrolysis activity"/>
    <property type="evidence" value="ECO:0007669"/>
    <property type="project" value="TreeGrafter"/>
</dbReference>
<organism evidence="5 6">
    <name type="scientific">Candidatus Nealsonbacteria bacterium RIFCSPLOWO2_01_FULL_43_32</name>
    <dbReference type="NCBI Taxonomy" id="1801672"/>
    <lineage>
        <taxon>Bacteria</taxon>
        <taxon>Candidatus Nealsoniibacteriota</taxon>
    </lineage>
</organism>
<feature type="domain" description="Bacterial type II secretion system protein E" evidence="4">
    <location>
        <begin position="377"/>
        <end position="391"/>
    </location>
</feature>
<comment type="caution">
    <text evidence="5">The sequence shown here is derived from an EMBL/GenBank/DDBJ whole genome shotgun (WGS) entry which is preliminary data.</text>
</comment>